<feature type="compositionally biased region" description="Basic and acidic residues" evidence="1">
    <location>
        <begin position="106"/>
        <end position="117"/>
    </location>
</feature>
<gene>
    <name evidence="2" type="ORF">Ctob_001392</name>
</gene>
<evidence type="ECO:0000256" key="1">
    <source>
        <dbReference type="SAM" id="MobiDB-lite"/>
    </source>
</evidence>
<evidence type="ECO:0000313" key="3">
    <source>
        <dbReference type="Proteomes" id="UP000037460"/>
    </source>
</evidence>
<feature type="compositionally biased region" description="Basic and acidic residues" evidence="1">
    <location>
        <begin position="78"/>
        <end position="99"/>
    </location>
</feature>
<reference evidence="3" key="1">
    <citation type="journal article" date="2015" name="PLoS Genet.">
        <title>Genome Sequence and Transcriptome Analyses of Chrysochromulina tobin: Metabolic Tools for Enhanced Algal Fitness in the Prominent Order Prymnesiales (Haptophyceae).</title>
        <authorList>
            <person name="Hovde B.T."/>
            <person name="Deodato C.R."/>
            <person name="Hunsperger H.M."/>
            <person name="Ryken S.A."/>
            <person name="Yost W."/>
            <person name="Jha R.K."/>
            <person name="Patterson J."/>
            <person name="Monnat R.J. Jr."/>
            <person name="Barlow S.B."/>
            <person name="Starkenburg S.R."/>
            <person name="Cattolico R.A."/>
        </authorList>
    </citation>
    <scope>NUCLEOTIDE SEQUENCE</scope>
    <source>
        <strain evidence="3">CCMP291</strain>
    </source>
</reference>
<dbReference type="AlphaFoldDB" id="A0A0M0JIX3"/>
<feature type="region of interest" description="Disordered" evidence="1">
    <location>
        <begin position="69"/>
        <end position="126"/>
    </location>
</feature>
<keyword evidence="3" id="KW-1185">Reference proteome</keyword>
<accession>A0A0M0JIX3</accession>
<dbReference type="EMBL" id="JWZX01002871">
    <property type="protein sequence ID" value="KOO26287.1"/>
    <property type="molecule type" value="Genomic_DNA"/>
</dbReference>
<proteinExistence type="predicted"/>
<organism evidence="2 3">
    <name type="scientific">Chrysochromulina tobinii</name>
    <dbReference type="NCBI Taxonomy" id="1460289"/>
    <lineage>
        <taxon>Eukaryota</taxon>
        <taxon>Haptista</taxon>
        <taxon>Haptophyta</taxon>
        <taxon>Prymnesiophyceae</taxon>
        <taxon>Prymnesiales</taxon>
        <taxon>Chrysochromulinaceae</taxon>
        <taxon>Chrysochromulina</taxon>
    </lineage>
</organism>
<protein>
    <submittedName>
        <fullName evidence="2">Uncharacterized protein</fullName>
    </submittedName>
</protein>
<comment type="caution">
    <text evidence="2">The sequence shown here is derived from an EMBL/GenBank/DDBJ whole genome shotgun (WGS) entry which is preliminary data.</text>
</comment>
<name>A0A0M0JIX3_9EUKA</name>
<sequence>MQSECNQHAISTPPGLELAPCTSIELKGALELHHRDEVIRVHLAAHERCGQFKVASEHRQQHAPLARHAARWRAGQAHRRDDQPDTARREAEEHGDRRAVGGGFRDSGRCAGREHSGRGGRGGRGGCGHAAARVELAAQIEEDVPGPIGRCERVHSEQQRLAQLEGTALRAGVRTRATDRWGRQQHAQLCEELGAGRRALELGERVEMLWRGTCLLCELEGRLVRVEDGAFEPEGRFEHEELPQVAHLMREAISMQSGRPI</sequence>
<dbReference type="Proteomes" id="UP000037460">
    <property type="component" value="Unassembled WGS sequence"/>
</dbReference>
<evidence type="ECO:0000313" key="2">
    <source>
        <dbReference type="EMBL" id="KOO26287.1"/>
    </source>
</evidence>